<organism evidence="8 9">
    <name type="scientific">Handroanthus impetiginosus</name>
    <dbReference type="NCBI Taxonomy" id="429701"/>
    <lineage>
        <taxon>Eukaryota</taxon>
        <taxon>Viridiplantae</taxon>
        <taxon>Streptophyta</taxon>
        <taxon>Embryophyta</taxon>
        <taxon>Tracheophyta</taxon>
        <taxon>Spermatophyta</taxon>
        <taxon>Magnoliopsida</taxon>
        <taxon>eudicotyledons</taxon>
        <taxon>Gunneridae</taxon>
        <taxon>Pentapetalae</taxon>
        <taxon>asterids</taxon>
        <taxon>lamiids</taxon>
        <taxon>Lamiales</taxon>
        <taxon>Bignoniaceae</taxon>
        <taxon>Crescentiina</taxon>
        <taxon>Tabebuia alliance</taxon>
        <taxon>Handroanthus</taxon>
    </lineage>
</organism>
<dbReference type="STRING" id="429701.A0A2G9HDK7"/>
<dbReference type="PANTHER" id="PTHR31072">
    <property type="entry name" value="TRANSCRIPTION FACTOR TCP4-RELATED"/>
    <property type="match status" value="1"/>
</dbReference>
<reference evidence="9" key="1">
    <citation type="journal article" date="2018" name="Gigascience">
        <title>Genome assembly of the Pink Ipe (Handroanthus impetiginosus, Bignoniaceae), a highly valued, ecologically keystone Neotropical timber forest tree.</title>
        <authorList>
            <person name="Silva-Junior O.B."/>
            <person name="Grattapaglia D."/>
            <person name="Novaes E."/>
            <person name="Collevatti R.G."/>
        </authorList>
    </citation>
    <scope>NUCLEOTIDE SEQUENCE [LARGE SCALE GENOMIC DNA]</scope>
    <source>
        <strain evidence="9">cv. UFG-1</strain>
    </source>
</reference>
<keyword evidence="9" id="KW-1185">Reference proteome</keyword>
<dbReference type="GO" id="GO:0005634">
    <property type="term" value="C:nucleus"/>
    <property type="evidence" value="ECO:0007669"/>
    <property type="project" value="UniProtKB-SubCell"/>
</dbReference>
<proteinExistence type="predicted"/>
<dbReference type="EMBL" id="NKXS01002043">
    <property type="protein sequence ID" value="PIN15615.1"/>
    <property type="molecule type" value="Genomic_DNA"/>
</dbReference>
<evidence type="ECO:0000256" key="6">
    <source>
        <dbReference type="SAM" id="MobiDB-lite"/>
    </source>
</evidence>
<dbReference type="OrthoDB" id="1927134at2759"/>
<dbReference type="GO" id="GO:2000032">
    <property type="term" value="P:regulation of secondary shoot formation"/>
    <property type="evidence" value="ECO:0007669"/>
    <property type="project" value="TreeGrafter"/>
</dbReference>
<dbReference type="InterPro" id="IPR005333">
    <property type="entry name" value="Transcription_factor_TCP"/>
</dbReference>
<dbReference type="InterPro" id="IPR017887">
    <property type="entry name" value="TF_TCP_subgr"/>
</dbReference>
<dbReference type="AlphaFoldDB" id="A0A2G9HDK7"/>
<name>A0A2G9HDK7_9LAMI</name>
<feature type="region of interest" description="Disordered" evidence="6">
    <location>
        <begin position="1"/>
        <end position="27"/>
    </location>
</feature>
<dbReference type="PROSITE" id="PS51369">
    <property type="entry name" value="TCP"/>
    <property type="match status" value="1"/>
</dbReference>
<dbReference type="Proteomes" id="UP000231279">
    <property type="component" value="Unassembled WGS sequence"/>
</dbReference>
<evidence type="ECO:0000256" key="1">
    <source>
        <dbReference type="ARBA" id="ARBA00004123"/>
    </source>
</evidence>
<dbReference type="GO" id="GO:0043565">
    <property type="term" value="F:sequence-specific DNA binding"/>
    <property type="evidence" value="ECO:0007669"/>
    <property type="project" value="TreeGrafter"/>
</dbReference>
<evidence type="ECO:0000313" key="8">
    <source>
        <dbReference type="EMBL" id="PIN15615.1"/>
    </source>
</evidence>
<feature type="region of interest" description="Disordered" evidence="6">
    <location>
        <begin position="60"/>
        <end position="84"/>
    </location>
</feature>
<accession>A0A2G9HDK7</accession>
<evidence type="ECO:0000256" key="5">
    <source>
        <dbReference type="ARBA" id="ARBA00023242"/>
    </source>
</evidence>
<comment type="subcellular location">
    <subcellularLocation>
        <location evidence="1">Nucleus</location>
    </subcellularLocation>
</comment>
<dbReference type="PANTHER" id="PTHR31072:SF97">
    <property type="entry name" value="TRANSCRIPTION FACTOR TCP4-LIKE"/>
    <property type="match status" value="1"/>
</dbReference>
<evidence type="ECO:0000256" key="2">
    <source>
        <dbReference type="ARBA" id="ARBA00023015"/>
    </source>
</evidence>
<gene>
    <name evidence="8" type="ORF">CDL12_11739</name>
</gene>
<protein>
    <recommendedName>
        <fullName evidence="7">TCP domain-containing protein</fullName>
    </recommendedName>
</protein>
<feature type="domain" description="TCP" evidence="7">
    <location>
        <begin position="68"/>
        <end position="126"/>
    </location>
</feature>
<keyword evidence="5" id="KW-0539">Nucleus</keyword>
<dbReference type="GO" id="GO:0003700">
    <property type="term" value="F:DNA-binding transcription factor activity"/>
    <property type="evidence" value="ECO:0007669"/>
    <property type="project" value="InterPro"/>
</dbReference>
<sequence>MYSPSKQLHTAEDDDQPEDGDNPTRKNAVIKELMQENSNLASPKSKSKKRKAEVIEVHGGRIIHSAPKRDRHSKVSTAKGPRDRRVRLSPKTAIQFYDVQDRLGYDRPSKAIDWLIKEAKSAIDALDKQPLFAANASENLQTHDYLDYENSAFGFGFFLDGSPSRNRYKAENAIFQPNYEQGFCSALTTNSQELNTNWEMVEFQGNFTCHCAGENSAGGGPPYSSSNSLPVHSPAEPVYQREPLQSSIINYSPISTCLSGFDFSDELSNITAAAGSKEDKSVFRRQFSAAPFLHYEN</sequence>
<evidence type="ECO:0000256" key="3">
    <source>
        <dbReference type="ARBA" id="ARBA00023125"/>
    </source>
</evidence>
<feature type="compositionally biased region" description="Acidic residues" evidence="6">
    <location>
        <begin position="12"/>
        <end position="21"/>
    </location>
</feature>
<keyword evidence="4" id="KW-0804">Transcription</keyword>
<comment type="caution">
    <text evidence="8">The sequence shown here is derived from an EMBL/GenBank/DDBJ whole genome shotgun (WGS) entry which is preliminary data.</text>
</comment>
<evidence type="ECO:0000259" key="7">
    <source>
        <dbReference type="PROSITE" id="PS51369"/>
    </source>
</evidence>
<keyword evidence="3" id="KW-0238">DNA-binding</keyword>
<evidence type="ECO:0000313" key="9">
    <source>
        <dbReference type="Proteomes" id="UP000231279"/>
    </source>
</evidence>
<dbReference type="Pfam" id="PF03634">
    <property type="entry name" value="TCP"/>
    <property type="match status" value="1"/>
</dbReference>
<keyword evidence="2" id="KW-0805">Transcription regulation</keyword>
<evidence type="ECO:0000256" key="4">
    <source>
        <dbReference type="ARBA" id="ARBA00023163"/>
    </source>
</evidence>